<keyword evidence="7" id="KW-0547">Nucleotide-binding</keyword>
<evidence type="ECO:0000259" key="17">
    <source>
        <dbReference type="Pfam" id="PF00501"/>
    </source>
</evidence>
<dbReference type="AlphaFoldDB" id="A0A1Y1N1H7"/>
<keyword evidence="16" id="KW-0812">Transmembrane</keyword>
<organism evidence="19">
    <name type="scientific">Photinus pyralis</name>
    <name type="common">Common eastern firefly</name>
    <name type="synonym">Lampyris pyralis</name>
    <dbReference type="NCBI Taxonomy" id="7054"/>
    <lineage>
        <taxon>Eukaryota</taxon>
        <taxon>Metazoa</taxon>
        <taxon>Ecdysozoa</taxon>
        <taxon>Arthropoda</taxon>
        <taxon>Hexapoda</taxon>
        <taxon>Insecta</taxon>
        <taxon>Pterygota</taxon>
        <taxon>Neoptera</taxon>
        <taxon>Endopterygota</taxon>
        <taxon>Coleoptera</taxon>
        <taxon>Polyphaga</taxon>
        <taxon>Elateriformia</taxon>
        <taxon>Elateroidea</taxon>
        <taxon>Lampyridae</taxon>
        <taxon>Lampyrinae</taxon>
        <taxon>Photinus</taxon>
    </lineage>
</organism>
<evidence type="ECO:0000256" key="4">
    <source>
        <dbReference type="ARBA" id="ARBA00012532"/>
    </source>
</evidence>
<dbReference type="InterPro" id="IPR000873">
    <property type="entry name" value="AMP-dep_synth/lig_dom"/>
</dbReference>
<keyword evidence="16" id="KW-1133">Transmembrane helix</keyword>
<dbReference type="Gene3D" id="3.30.300.30">
    <property type="match status" value="1"/>
</dbReference>
<keyword evidence="10" id="KW-0560">Oxidoreductase</keyword>
<dbReference type="Pfam" id="PF00501">
    <property type="entry name" value="AMP-binding"/>
    <property type="match status" value="1"/>
</dbReference>
<evidence type="ECO:0000256" key="15">
    <source>
        <dbReference type="ARBA" id="ARBA00048497"/>
    </source>
</evidence>
<evidence type="ECO:0000256" key="1">
    <source>
        <dbReference type="ARBA" id="ARBA00001946"/>
    </source>
</evidence>
<keyword evidence="14" id="KW-0599">Photoprotein</keyword>
<evidence type="ECO:0000256" key="10">
    <source>
        <dbReference type="ARBA" id="ARBA00023002"/>
    </source>
</evidence>
<comment type="cofactor">
    <cofactor evidence="1">
        <name>Mg(2+)</name>
        <dbReference type="ChEBI" id="CHEBI:18420"/>
    </cofactor>
</comment>
<dbReference type="PANTHER" id="PTHR24096:SF423">
    <property type="entry name" value="GM05240P"/>
    <property type="match status" value="1"/>
</dbReference>
<evidence type="ECO:0000256" key="8">
    <source>
        <dbReference type="ARBA" id="ARBA00022840"/>
    </source>
</evidence>
<protein>
    <recommendedName>
        <fullName evidence="5">Luciferin 4-monooxygenase</fullName>
        <ecNumber evidence="4">1.13.12.7</ecNumber>
    </recommendedName>
</protein>
<dbReference type="SUPFAM" id="SSF56801">
    <property type="entry name" value="Acetyl-CoA synthetase-like"/>
    <property type="match status" value="1"/>
</dbReference>
<dbReference type="Gene3D" id="3.40.50.980">
    <property type="match status" value="2"/>
</dbReference>
<keyword evidence="11" id="KW-0503">Monooxygenase</keyword>
<evidence type="ECO:0000256" key="16">
    <source>
        <dbReference type="SAM" id="Phobius"/>
    </source>
</evidence>
<keyword evidence="8" id="KW-0067">ATP-binding</keyword>
<evidence type="ECO:0000256" key="13">
    <source>
        <dbReference type="ARBA" id="ARBA00023223"/>
    </source>
</evidence>
<dbReference type="FunFam" id="3.30.300.30:FF:000007">
    <property type="entry name" value="4-coumarate--CoA ligase 2"/>
    <property type="match status" value="1"/>
</dbReference>
<dbReference type="GO" id="GO:0005524">
    <property type="term" value="F:ATP binding"/>
    <property type="evidence" value="ECO:0007669"/>
    <property type="project" value="UniProtKB-KW"/>
</dbReference>
<feature type="transmembrane region" description="Helical" evidence="16">
    <location>
        <begin position="242"/>
        <end position="263"/>
    </location>
</feature>
<feature type="domain" description="AMP-dependent synthetase/ligase" evidence="17">
    <location>
        <begin position="40"/>
        <end position="399"/>
    </location>
</feature>
<evidence type="ECO:0000256" key="9">
    <source>
        <dbReference type="ARBA" id="ARBA00022842"/>
    </source>
</evidence>
<evidence type="ECO:0000256" key="3">
    <source>
        <dbReference type="ARBA" id="ARBA00006432"/>
    </source>
</evidence>
<feature type="domain" description="AMP-binding enzyme C-terminal" evidence="18">
    <location>
        <begin position="451"/>
        <end position="527"/>
    </location>
</feature>
<evidence type="ECO:0000313" key="19">
    <source>
        <dbReference type="EMBL" id="JAV91763.1"/>
    </source>
</evidence>
<keyword evidence="6" id="KW-0479">Metal-binding</keyword>
<dbReference type="EMBL" id="GEZM01015304">
    <property type="protein sequence ID" value="JAV91763.1"/>
    <property type="molecule type" value="Transcribed_RNA"/>
</dbReference>
<comment type="similarity">
    <text evidence="3">Belongs to the ATP-dependent AMP-binding enzyme family.</text>
</comment>
<keyword evidence="12" id="KW-0576">Peroxisome</keyword>
<comment type="catalytic activity">
    <reaction evidence="15">
        <text>firefly D-luciferin + ATP + O2 = firefly oxyluciferin + hnu + AMP + CO2 + diphosphate</text>
        <dbReference type="Rhea" id="RHEA:10732"/>
        <dbReference type="ChEBI" id="CHEBI:15379"/>
        <dbReference type="ChEBI" id="CHEBI:16526"/>
        <dbReference type="ChEBI" id="CHEBI:16792"/>
        <dbReference type="ChEBI" id="CHEBI:30212"/>
        <dbReference type="ChEBI" id="CHEBI:30616"/>
        <dbReference type="ChEBI" id="CHEBI:33019"/>
        <dbReference type="ChEBI" id="CHEBI:58038"/>
        <dbReference type="ChEBI" id="CHEBI:456215"/>
        <dbReference type="EC" id="1.13.12.7"/>
    </reaction>
</comment>
<dbReference type="InterPro" id="IPR025110">
    <property type="entry name" value="AMP-bd_C"/>
</dbReference>
<keyword evidence="16" id="KW-0472">Membrane</keyword>
<evidence type="ECO:0000256" key="7">
    <source>
        <dbReference type="ARBA" id="ARBA00022741"/>
    </source>
</evidence>
<sequence>MEKRILSGPKPTQPLGNGSIGQHFFNELKKFENLSACMTDLELGRSISYRELLKTTCRLATCLTRNGFGVCTMLSVFSENSIYYMQPVLAAWYVGITVAPVNPNYTDREIIHVFMISKPQIVFCSKRSLPKIVKLKQKLPFIKKIITLDGCTDTEHSETLNNFIERFSNENCSLEMYALSELDRNKHVSLVLCSSGTTGFPKGVMLTEKNMMIRYNQFVDPQCMFGRDLRPGDAVINYLPFFHGYGFSILLGYLIMGLHVFIMESYKEDLLLKFLEKFQVKSLCVVPSILISLAKKETLNDRSLSKLNEVVYGAAPTSKQIVVQAKQRFQIQEMRSGYGLTEGTIVSISTPLGCVKYSSVGKLLPFVDAKIVDIVTQEPLGPNRTGELCIKGDTVMKGYMGNAKATEDTIDRDGWLHTGDMAYYDTEEYFYIVDRLKELIKYKGFQVAPAELEALLLEYPGIKEVAVVGKPDLLTGELPTAFIVTDVGANISEKGVQDYVKANASREKQLRGGIFFVDYIPKNATGKISRKDLRKMLATTSKL</sequence>
<keyword evidence="9" id="KW-0460">Magnesium</keyword>
<accession>A0A1Y1N1H7</accession>
<proteinExistence type="inferred from homology"/>
<dbReference type="PANTHER" id="PTHR24096">
    <property type="entry name" value="LONG-CHAIN-FATTY-ACID--COA LIGASE"/>
    <property type="match status" value="1"/>
</dbReference>
<dbReference type="InterPro" id="IPR020845">
    <property type="entry name" value="AMP-binding_CS"/>
</dbReference>
<reference evidence="19" key="1">
    <citation type="journal article" date="2016" name="Sci. Rep.">
        <title>Molecular characterization of firefly nuptial gifts: a multi-omics approach sheds light on postcopulatory sexual selection.</title>
        <authorList>
            <person name="Al-Wathiqui N."/>
            <person name="Fallon T.R."/>
            <person name="South A."/>
            <person name="Weng J.K."/>
            <person name="Lewis S.M."/>
        </authorList>
    </citation>
    <scope>NUCLEOTIDE SEQUENCE</scope>
</reference>
<dbReference type="EC" id="1.13.12.7" evidence="4"/>
<name>A0A1Y1N1H7_PHOPY</name>
<dbReference type="Gene3D" id="2.30.38.10">
    <property type="entry name" value="Luciferase, Domain 3"/>
    <property type="match status" value="1"/>
</dbReference>
<dbReference type="PROSITE" id="PS00455">
    <property type="entry name" value="AMP_BINDING"/>
    <property type="match status" value="1"/>
</dbReference>
<dbReference type="Pfam" id="PF13193">
    <property type="entry name" value="AMP-binding_C"/>
    <property type="match status" value="1"/>
</dbReference>
<dbReference type="GO" id="GO:0005777">
    <property type="term" value="C:peroxisome"/>
    <property type="evidence" value="ECO:0007669"/>
    <property type="project" value="UniProtKB-SubCell"/>
</dbReference>
<dbReference type="GO" id="GO:0047077">
    <property type="term" value="F:Photinus-luciferin 4-monooxygenase (ATP-hydrolyzing) activity"/>
    <property type="evidence" value="ECO:0007669"/>
    <property type="project" value="UniProtKB-EC"/>
</dbReference>
<keyword evidence="13" id="KW-0455">Luminescence</keyword>
<evidence type="ECO:0000256" key="6">
    <source>
        <dbReference type="ARBA" id="ARBA00022723"/>
    </source>
</evidence>
<evidence type="ECO:0000256" key="12">
    <source>
        <dbReference type="ARBA" id="ARBA00023140"/>
    </source>
</evidence>
<evidence type="ECO:0000256" key="11">
    <source>
        <dbReference type="ARBA" id="ARBA00023033"/>
    </source>
</evidence>
<comment type="subcellular location">
    <subcellularLocation>
        <location evidence="2">Peroxisome</location>
    </subcellularLocation>
</comment>
<dbReference type="GO" id="GO:0008218">
    <property type="term" value="P:bioluminescence"/>
    <property type="evidence" value="ECO:0007669"/>
    <property type="project" value="UniProtKB-KW"/>
</dbReference>
<evidence type="ECO:0000256" key="5">
    <source>
        <dbReference type="ARBA" id="ARBA00019043"/>
    </source>
</evidence>
<dbReference type="GO" id="GO:0046872">
    <property type="term" value="F:metal ion binding"/>
    <property type="evidence" value="ECO:0007669"/>
    <property type="project" value="UniProtKB-KW"/>
</dbReference>
<dbReference type="InterPro" id="IPR045851">
    <property type="entry name" value="AMP-bd_C_sf"/>
</dbReference>
<dbReference type="GO" id="GO:0016405">
    <property type="term" value="F:CoA-ligase activity"/>
    <property type="evidence" value="ECO:0007669"/>
    <property type="project" value="TreeGrafter"/>
</dbReference>
<evidence type="ECO:0000256" key="14">
    <source>
        <dbReference type="ARBA" id="ARBA00023262"/>
    </source>
</evidence>
<evidence type="ECO:0000259" key="18">
    <source>
        <dbReference type="Pfam" id="PF13193"/>
    </source>
</evidence>
<evidence type="ECO:0000256" key="2">
    <source>
        <dbReference type="ARBA" id="ARBA00004275"/>
    </source>
</evidence>